<name>A0A444U0C6_ACIRT</name>
<dbReference type="AlphaFoldDB" id="A0A444U0C6"/>
<accession>A0A444U0C6</accession>
<dbReference type="Proteomes" id="UP000289886">
    <property type="component" value="Unassembled WGS sequence"/>
</dbReference>
<reference evidence="1 2" key="1">
    <citation type="submission" date="2019-01" db="EMBL/GenBank/DDBJ databases">
        <title>Draft Genome and Complete Hox-Cluster Characterization of the Sterlet Sturgeon (Acipenser ruthenus).</title>
        <authorList>
            <person name="Wei Q."/>
        </authorList>
    </citation>
    <scope>NUCLEOTIDE SEQUENCE [LARGE SCALE GENOMIC DNA]</scope>
    <source>
        <strain evidence="1">WHYD16114868_AA</strain>
        <tissue evidence="1">Blood</tissue>
    </source>
</reference>
<evidence type="ECO:0000313" key="1">
    <source>
        <dbReference type="EMBL" id="RXM28653.1"/>
    </source>
</evidence>
<proteinExistence type="predicted"/>
<organism evidence="1 2">
    <name type="scientific">Acipenser ruthenus</name>
    <name type="common">Sterlet sturgeon</name>
    <dbReference type="NCBI Taxonomy" id="7906"/>
    <lineage>
        <taxon>Eukaryota</taxon>
        <taxon>Metazoa</taxon>
        <taxon>Chordata</taxon>
        <taxon>Craniata</taxon>
        <taxon>Vertebrata</taxon>
        <taxon>Euteleostomi</taxon>
        <taxon>Actinopterygii</taxon>
        <taxon>Chondrostei</taxon>
        <taxon>Acipenseriformes</taxon>
        <taxon>Acipenseridae</taxon>
        <taxon>Acipenser</taxon>
    </lineage>
</organism>
<comment type="caution">
    <text evidence="1">The sequence shown here is derived from an EMBL/GenBank/DDBJ whole genome shotgun (WGS) entry which is preliminary data.</text>
</comment>
<keyword evidence="2" id="KW-1185">Reference proteome</keyword>
<evidence type="ECO:0000313" key="2">
    <source>
        <dbReference type="Proteomes" id="UP000289886"/>
    </source>
</evidence>
<gene>
    <name evidence="1" type="ORF">EOD39_9539</name>
</gene>
<sequence>MRSVKFPGHIINQSGVATDDDLNRIVHLWNNHRIRLFRNQFAPCGRPMMMYKLPHLYGAQGHLCEVTAEHAHMCLEECVQEGPLPCDKTVFEQCCLLMQENGCSPATNLSDAVLLYEFL</sequence>
<dbReference type="EMBL" id="SCEB01215601">
    <property type="protein sequence ID" value="RXM28653.1"/>
    <property type="molecule type" value="Genomic_DNA"/>
</dbReference>
<protein>
    <submittedName>
        <fullName evidence="1">Uncharacterized protein</fullName>
    </submittedName>
</protein>